<dbReference type="Proteomes" id="UP000192731">
    <property type="component" value="Unassembled WGS sequence"/>
</dbReference>
<protein>
    <submittedName>
        <fullName evidence="1">Uncharacterized protein</fullName>
    </submittedName>
</protein>
<organism evidence="1 2">
    <name type="scientific">Desulfonispora thiosulfatigenes DSM 11270</name>
    <dbReference type="NCBI Taxonomy" id="656914"/>
    <lineage>
        <taxon>Bacteria</taxon>
        <taxon>Bacillati</taxon>
        <taxon>Bacillota</taxon>
        <taxon>Clostridia</taxon>
        <taxon>Eubacteriales</taxon>
        <taxon>Peptococcaceae</taxon>
        <taxon>Desulfonispora</taxon>
    </lineage>
</organism>
<gene>
    <name evidence="1" type="ORF">SAMN00017405_1966</name>
</gene>
<evidence type="ECO:0000313" key="1">
    <source>
        <dbReference type="EMBL" id="SMB92487.1"/>
    </source>
</evidence>
<dbReference type="RefSeq" id="WP_084053627.1">
    <property type="nucleotide sequence ID" value="NZ_FWWT01000020.1"/>
</dbReference>
<reference evidence="1 2" key="1">
    <citation type="submission" date="2017-04" db="EMBL/GenBank/DDBJ databases">
        <authorList>
            <person name="Afonso C.L."/>
            <person name="Miller P.J."/>
            <person name="Scott M.A."/>
            <person name="Spackman E."/>
            <person name="Goraichik I."/>
            <person name="Dimitrov K.M."/>
            <person name="Suarez D.L."/>
            <person name="Swayne D.E."/>
        </authorList>
    </citation>
    <scope>NUCLEOTIDE SEQUENCE [LARGE SCALE GENOMIC DNA]</scope>
    <source>
        <strain evidence="1 2">DSM 11270</strain>
    </source>
</reference>
<dbReference type="EMBL" id="FWWT01000020">
    <property type="protein sequence ID" value="SMB92487.1"/>
    <property type="molecule type" value="Genomic_DNA"/>
</dbReference>
<keyword evidence="2" id="KW-1185">Reference proteome</keyword>
<name>A0A1W1VGI3_DESTI</name>
<sequence length="84" mass="9539">MDDKIKQAILNAHKLQEEVSNLSASFEPSSVISTQDNVENSLSEIRSLKKRANLDQRELLEVAEQQLLNSQKDVLRNQSIYNPS</sequence>
<proteinExistence type="predicted"/>
<accession>A0A1W1VGI3</accession>
<evidence type="ECO:0000313" key="2">
    <source>
        <dbReference type="Proteomes" id="UP000192731"/>
    </source>
</evidence>
<dbReference type="AlphaFoldDB" id="A0A1W1VGI3"/>